<name>A0AAW1TMP7_9CUCU</name>
<dbReference type="PANTHER" id="PTHR33963:SF2">
    <property type="entry name" value="MKRN2 OPPOSITE STRAND PROTEIN"/>
    <property type="match status" value="1"/>
</dbReference>
<dbReference type="PANTHER" id="PTHR33963">
    <property type="entry name" value="MKRN2 OPPOSITE STRAND PROTEIN"/>
    <property type="match status" value="1"/>
</dbReference>
<evidence type="ECO:0000259" key="2">
    <source>
        <dbReference type="Pfam" id="PF22795"/>
    </source>
</evidence>
<feature type="domain" description="MKRN2 opposite strand protein-like N-terminal" evidence="2">
    <location>
        <begin position="4"/>
        <end position="31"/>
    </location>
</feature>
<evidence type="ECO:0008006" key="5">
    <source>
        <dbReference type="Google" id="ProtNLM"/>
    </source>
</evidence>
<proteinExistence type="predicted"/>
<reference evidence="3 4" key="1">
    <citation type="submission" date="2023-03" db="EMBL/GenBank/DDBJ databases">
        <title>Genome insight into feeding habits of ladybird beetles.</title>
        <authorList>
            <person name="Li H.-S."/>
            <person name="Huang Y.-H."/>
            <person name="Pang H."/>
        </authorList>
    </citation>
    <scope>NUCLEOTIDE SEQUENCE [LARGE SCALE GENOMIC DNA]</scope>
    <source>
        <strain evidence="3">SYSU_2023b</strain>
        <tissue evidence="3">Whole body</tissue>
    </source>
</reference>
<comment type="caution">
    <text evidence="3">The sequence shown here is derived from an EMBL/GenBank/DDBJ whole genome shotgun (WGS) entry which is preliminary data.</text>
</comment>
<dbReference type="Pfam" id="PF16044">
    <property type="entry name" value="DUF4796_C"/>
    <property type="match status" value="1"/>
</dbReference>
<gene>
    <name evidence="3" type="ORF">WA026_003374</name>
</gene>
<dbReference type="InterPro" id="IPR053921">
    <property type="entry name" value="MKRN2OS-like_C"/>
</dbReference>
<organism evidence="3 4">
    <name type="scientific">Henosepilachna vigintioctopunctata</name>
    <dbReference type="NCBI Taxonomy" id="420089"/>
    <lineage>
        <taxon>Eukaryota</taxon>
        <taxon>Metazoa</taxon>
        <taxon>Ecdysozoa</taxon>
        <taxon>Arthropoda</taxon>
        <taxon>Hexapoda</taxon>
        <taxon>Insecta</taxon>
        <taxon>Pterygota</taxon>
        <taxon>Neoptera</taxon>
        <taxon>Endopterygota</taxon>
        <taxon>Coleoptera</taxon>
        <taxon>Polyphaga</taxon>
        <taxon>Cucujiformia</taxon>
        <taxon>Coccinelloidea</taxon>
        <taxon>Coccinellidae</taxon>
        <taxon>Epilachninae</taxon>
        <taxon>Epilachnini</taxon>
        <taxon>Henosepilachna</taxon>
    </lineage>
</organism>
<evidence type="ECO:0000259" key="1">
    <source>
        <dbReference type="Pfam" id="PF16044"/>
    </source>
</evidence>
<accession>A0AAW1TMP7</accession>
<dbReference type="Pfam" id="PF22795">
    <property type="entry name" value="DUF4796_N"/>
    <property type="match status" value="1"/>
</dbReference>
<dbReference type="InterPro" id="IPR032016">
    <property type="entry name" value="MKRN2OS-like"/>
</dbReference>
<feature type="domain" description="MKRN2 opposite strand protein-like C-terminal" evidence="1">
    <location>
        <begin position="40"/>
        <end position="193"/>
    </location>
</feature>
<keyword evidence="4" id="KW-1185">Reference proteome</keyword>
<evidence type="ECO:0000313" key="4">
    <source>
        <dbReference type="Proteomes" id="UP001431783"/>
    </source>
</evidence>
<dbReference type="InterPro" id="IPR053922">
    <property type="entry name" value="MKRN2OS-like_N"/>
</dbReference>
<sequence>MNTPIICFEHCGSKIFCSDIPEHCPACREALLVSGSQILPFRLPYPFVKADQHPCSIVMKPTVGTFLDDYKNDDDLHIGVTDSKGSICEYDSNGLQMGRTEEWEQAVLIYKMSEPWMDHWDVVLQEIQEDPLYTSERYDEYTFNCYTFVLEFLKRLKCEELNDYLGNKEKFCEKFVLGKSKMSGFYINVYRKVRNYEYFFERS</sequence>
<protein>
    <recommendedName>
        <fullName evidence="5">MKRN2 opposite strand protein</fullName>
    </recommendedName>
</protein>
<dbReference type="EMBL" id="JARQZJ010000001">
    <property type="protein sequence ID" value="KAK9869628.1"/>
    <property type="molecule type" value="Genomic_DNA"/>
</dbReference>
<evidence type="ECO:0000313" key="3">
    <source>
        <dbReference type="EMBL" id="KAK9869628.1"/>
    </source>
</evidence>
<dbReference type="Proteomes" id="UP001431783">
    <property type="component" value="Unassembled WGS sequence"/>
</dbReference>
<dbReference type="AlphaFoldDB" id="A0AAW1TMP7"/>